<accession>A0A1F4TIB5</accession>
<dbReference type="EMBL" id="MEUI01000050">
    <property type="protein sequence ID" value="OGC32471.1"/>
    <property type="molecule type" value="Genomic_DNA"/>
</dbReference>
<reference evidence="3 4" key="1">
    <citation type="journal article" date="2016" name="Nat. Commun.">
        <title>Thousands of microbial genomes shed light on interconnected biogeochemical processes in an aquifer system.</title>
        <authorList>
            <person name="Anantharaman K."/>
            <person name="Brown C.T."/>
            <person name="Hug L.A."/>
            <person name="Sharon I."/>
            <person name="Castelle C.J."/>
            <person name="Probst A.J."/>
            <person name="Thomas B.C."/>
            <person name="Singh A."/>
            <person name="Wilkins M.J."/>
            <person name="Karaoz U."/>
            <person name="Brodie E.L."/>
            <person name="Williams K.H."/>
            <person name="Hubbard S.S."/>
            <person name="Banfield J.F."/>
        </authorList>
    </citation>
    <scope>NUCLEOTIDE SEQUENCE [LARGE SCALE GENOMIC DNA]</scope>
</reference>
<protein>
    <submittedName>
        <fullName evidence="3">Uncharacterized protein</fullName>
    </submittedName>
</protein>
<evidence type="ECO:0000313" key="3">
    <source>
        <dbReference type="EMBL" id="OGC32471.1"/>
    </source>
</evidence>
<feature type="region of interest" description="Disordered" evidence="2">
    <location>
        <begin position="917"/>
        <end position="943"/>
    </location>
</feature>
<dbReference type="Proteomes" id="UP000177309">
    <property type="component" value="Unassembled WGS sequence"/>
</dbReference>
<proteinExistence type="predicted"/>
<feature type="coiled-coil region" evidence="1">
    <location>
        <begin position="976"/>
        <end position="1003"/>
    </location>
</feature>
<sequence>MTYIGDTGNVKFALPMDASNKVLADTLGYLDSVFELNQEATIDYEVLEAAGKANYKFVAEKDPNSPATGPQKYLVKAYVYRNGNWETPQKNIRQILLSGQDLSVSGKPQGPSYLFAVLRQLSSLDLKDKGPIRINLTSLVRDVKSQTESDRKGIRQLRKVDSAVITAEVNIARVGQHSQTIQSYDLDTYINFYNDSRYVDNKPQIITALEATLAQAKRTKLGGSSLNTSIDKAEKLIAAHKKAIQDKKEVATELDPVSTSFLINYTREEIDFLLKAGWEDDGDGVAEVHEFENQVFAKSLDRGTGAHKADGIISGSLSGDNNIAEAKASMTAWGNIVHKGRQGQARFDAALADYRRMTSVAQHTFSNGQFTELATVHDSITTLAEKADFKTKADVEAFAEQHFHSPAVKAAAVKAWESNDGKLTGWQYANAALLDSKVIDGWRLGSEKLEALLRSHSKVDNLLPEMLAAEEASRTKPAISTYDSSSKYGLQKDIRELKQALVHIDTNPKEFFDTYTALLNSRSYNLADSPDVLRIVHEAHYRAGNYRLALLVAVKLDNPNTTDKAQAKDGNVAAVFKAMKDAGVYWQTAELIRDKTIDIPNRDVYAKQLIDDCLSDGRPHMIELAKEMLAYLPDDDFVAEANGTDSQKKAWGRVRIDDYKALVRRRTAIPDAVRTALRGAFTFNTTTLQDGRTVGGWVLKNVANQNQEAALTAAVDTLRKIANNQGGNYSRETRIYANFALARCLYERGDIRAKETGNYDDQKEAAVRLRETFLALKYARTANPPIDIPPDIARHMQKKALHMFAAMVTPLVSNYLSNTQGGSFTSGTFPKNYSFYKDVALALLKQLPIVPMHSQGQGSPTVPNMDPETGHPLPQIIKDNFTVTTFRHFYSVMKVQPSKIFPLNADSRERLEGLGLMERKTEDHGSPRTPKQRVEDRKNNYEKRLKSFPPVYNDKTSGPGKQLEGIIEMIRAGKSVKEIQPKLDELGREIKKLEQQRTAAGGSPPPSVNLTPIQARIQLRNLMALARTRKKDGLPDIRAKTKTAEAAVEASTYNPSYAKAALDALAVALVEKKT</sequence>
<name>A0A1F4TIB5_UNCSA</name>
<gene>
    <name evidence="3" type="ORF">A2462_00195</name>
</gene>
<evidence type="ECO:0000313" key="4">
    <source>
        <dbReference type="Proteomes" id="UP000177309"/>
    </source>
</evidence>
<dbReference type="AlphaFoldDB" id="A0A1F4TIB5"/>
<evidence type="ECO:0000256" key="2">
    <source>
        <dbReference type="SAM" id="MobiDB-lite"/>
    </source>
</evidence>
<comment type="caution">
    <text evidence="3">The sequence shown here is derived from an EMBL/GenBank/DDBJ whole genome shotgun (WGS) entry which is preliminary data.</text>
</comment>
<keyword evidence="1" id="KW-0175">Coiled coil</keyword>
<evidence type="ECO:0000256" key="1">
    <source>
        <dbReference type="SAM" id="Coils"/>
    </source>
</evidence>
<organism evidence="3 4">
    <name type="scientific">candidate division WOR-1 bacterium RIFOXYC2_FULL_41_25</name>
    <dbReference type="NCBI Taxonomy" id="1802586"/>
    <lineage>
        <taxon>Bacteria</taxon>
        <taxon>Bacillati</taxon>
        <taxon>Saganbacteria</taxon>
    </lineage>
</organism>